<protein>
    <submittedName>
        <fullName evidence="2">Uncharacterized protein</fullName>
    </submittedName>
</protein>
<reference evidence="2 3" key="2">
    <citation type="journal article" date="2010" name="Stand. Genomic Sci.">
        <title>Complete genome sequence of Syntrophothermus lipocalidus type strain (TGB-C1).</title>
        <authorList>
            <person name="Djao O.D."/>
            <person name="Zhang X."/>
            <person name="Lucas S."/>
            <person name="Lapidus A."/>
            <person name="Del Rio T.G."/>
            <person name="Nolan M."/>
            <person name="Tice H."/>
            <person name="Cheng J.F."/>
            <person name="Han C."/>
            <person name="Tapia R."/>
            <person name="Goodwin L."/>
            <person name="Pitluck S."/>
            <person name="Liolios K."/>
            <person name="Ivanova N."/>
            <person name="Mavromatis K."/>
            <person name="Mikhailova N."/>
            <person name="Ovchinnikova G."/>
            <person name="Pati A."/>
            <person name="Brambilla E."/>
            <person name="Chen A."/>
            <person name="Palaniappan K."/>
            <person name="Land M."/>
            <person name="Hauser L."/>
            <person name="Chang Y.J."/>
            <person name="Jeffries C.D."/>
            <person name="Rohde M."/>
            <person name="Sikorski J."/>
            <person name="Spring S."/>
            <person name="Goker M."/>
            <person name="Detter J.C."/>
            <person name="Woyke T."/>
            <person name="Bristow J."/>
            <person name="Eisen J.A."/>
            <person name="Markowitz V."/>
            <person name="Hugenholtz P."/>
            <person name="Kyrpides N.C."/>
            <person name="Klenk H.P."/>
        </authorList>
    </citation>
    <scope>NUCLEOTIDE SEQUENCE [LARGE SCALE GENOMIC DNA]</scope>
    <source>
        <strain evidence="3">DSM 12680 / TGB-C1</strain>
    </source>
</reference>
<keyword evidence="3" id="KW-1185">Reference proteome</keyword>
<dbReference type="HOGENOM" id="CLU_1585661_0_0_9"/>
<organism evidence="2 3">
    <name type="scientific">Syntrophothermus lipocalidus (strain DSM 12680 / TGB-C1)</name>
    <dbReference type="NCBI Taxonomy" id="643648"/>
    <lineage>
        <taxon>Bacteria</taxon>
        <taxon>Bacillati</taxon>
        <taxon>Bacillota</taxon>
        <taxon>Clostridia</taxon>
        <taxon>Eubacteriales</taxon>
        <taxon>Syntrophomonadaceae</taxon>
        <taxon>Syntrophothermus</taxon>
    </lineage>
</organism>
<accession>D7CJV1</accession>
<dbReference type="Proteomes" id="UP000000378">
    <property type="component" value="Chromosome"/>
</dbReference>
<dbReference type="KEGG" id="slp:Slip_0278"/>
<name>D7CJV1_SYNLT</name>
<gene>
    <name evidence="2" type="ordered locus">Slip_0278</name>
</gene>
<dbReference type="eggNOG" id="ENOG5032CK4">
    <property type="taxonomic scope" value="Bacteria"/>
</dbReference>
<reference evidence="3" key="1">
    <citation type="journal article" date="2010" name="Stand. Genomic Sci.">
        <title>Complete genome sequence of Syntrophothermus lipocalidus type strain (TGB-C1T).</title>
        <authorList>
            <consortium name="US DOE Joint Genome Institute (JGI-PGF)"/>
            <person name="Djao O."/>
            <person name="Zhang X."/>
            <person name="Lucas S."/>
            <person name="Lapidus A."/>
            <person name="Glavina Del Rio T."/>
            <person name="Nolan M."/>
            <person name="Tice H."/>
            <person name="Cheng J."/>
            <person name="Han C."/>
            <person name="Tapia R."/>
            <person name="Goodwin L."/>
            <person name="Pitluck S."/>
            <person name="Liolios K."/>
            <person name="Ivanova N."/>
            <person name="Mavromatis K."/>
            <person name="Mikhailova N."/>
            <person name="Ovchinnikova G."/>
            <person name="Pati A."/>
            <person name="Brambilla E."/>
            <person name="Chen A."/>
            <person name="Palaniappan K."/>
            <person name="Land M."/>
            <person name="Hauser L."/>
            <person name="Chang Y."/>
            <person name="Jeffries C."/>
            <person name="Rohde M."/>
            <person name="Sikorski J."/>
            <person name="Spring S."/>
            <person name="Goker M."/>
            <person name="Detter J."/>
            <person name="Woyke T."/>
            <person name="Bristow J."/>
            <person name="Eisen J."/>
            <person name="Markowitz V."/>
            <person name="Hugenholtz P."/>
            <person name="Kyrpides N."/>
            <person name="Klenk H."/>
        </authorList>
    </citation>
    <scope>NUCLEOTIDE SEQUENCE [LARGE SCALE GENOMIC DNA]</scope>
    <source>
        <strain evidence="3">DSM 12680 / TGB-C1</strain>
    </source>
</reference>
<evidence type="ECO:0000256" key="1">
    <source>
        <dbReference type="SAM" id="MobiDB-lite"/>
    </source>
</evidence>
<dbReference type="STRING" id="643648.Slip_0278"/>
<sequence length="168" mass="18090">MTRLQAKDSQGANPVHSRLEAGGSTDAGGTRLPEEVRKDNRGSPEPTVDRVTEKQLKRLGIIPCKTCQNRRYQDQSSDPGVSMKAPTALSPAVAGVTVAAHENEHVQRERAQAAREGKEVIYQYVQLYMATCPECGRVYVAGGKTVTVAGPAKSEGNKEPGKLVNIYA</sequence>
<proteinExistence type="predicted"/>
<dbReference type="EMBL" id="CP002048">
    <property type="protein sequence ID" value="ADI01065.1"/>
    <property type="molecule type" value="Genomic_DNA"/>
</dbReference>
<feature type="compositionally biased region" description="Basic and acidic residues" evidence="1">
    <location>
        <begin position="32"/>
        <end position="51"/>
    </location>
</feature>
<evidence type="ECO:0000313" key="2">
    <source>
        <dbReference type="EMBL" id="ADI01065.1"/>
    </source>
</evidence>
<dbReference type="AlphaFoldDB" id="D7CJV1"/>
<evidence type="ECO:0000313" key="3">
    <source>
        <dbReference type="Proteomes" id="UP000000378"/>
    </source>
</evidence>
<feature type="region of interest" description="Disordered" evidence="1">
    <location>
        <begin position="1"/>
        <end position="51"/>
    </location>
</feature>